<dbReference type="InterPro" id="IPR009057">
    <property type="entry name" value="Homeodomain-like_sf"/>
</dbReference>
<evidence type="ECO:0000256" key="4">
    <source>
        <dbReference type="PROSITE-ProRule" id="PRU00335"/>
    </source>
</evidence>
<dbReference type="EMBL" id="BOPH01000006">
    <property type="protein sequence ID" value="GIJ65535.1"/>
    <property type="molecule type" value="Genomic_DNA"/>
</dbReference>
<evidence type="ECO:0000313" key="7">
    <source>
        <dbReference type="Proteomes" id="UP000635606"/>
    </source>
</evidence>
<dbReference type="InterPro" id="IPR036271">
    <property type="entry name" value="Tet_transcr_reg_TetR-rel_C_sf"/>
</dbReference>
<dbReference type="PANTHER" id="PTHR30055">
    <property type="entry name" value="HTH-TYPE TRANSCRIPTIONAL REGULATOR RUTR"/>
    <property type="match status" value="1"/>
</dbReference>
<dbReference type="PANTHER" id="PTHR30055:SF151">
    <property type="entry name" value="TRANSCRIPTIONAL REGULATORY PROTEIN"/>
    <property type="match status" value="1"/>
</dbReference>
<protein>
    <submittedName>
        <fullName evidence="6">TetR family transcriptional regulator</fullName>
    </submittedName>
</protein>
<dbReference type="Pfam" id="PF00440">
    <property type="entry name" value="TetR_N"/>
    <property type="match status" value="1"/>
</dbReference>
<dbReference type="Gene3D" id="1.10.357.10">
    <property type="entry name" value="Tetracycline Repressor, domain 2"/>
    <property type="match status" value="1"/>
</dbReference>
<proteinExistence type="predicted"/>
<keyword evidence="3" id="KW-0804">Transcription</keyword>
<dbReference type="Pfam" id="PF02909">
    <property type="entry name" value="TetR_C_1"/>
    <property type="match status" value="1"/>
</dbReference>
<keyword evidence="2 4" id="KW-0238">DNA-binding</keyword>
<gene>
    <name evidence="6" type="ORF">Voc01_004520</name>
</gene>
<accession>A0A8J3ZNY4</accession>
<evidence type="ECO:0000256" key="2">
    <source>
        <dbReference type="ARBA" id="ARBA00023125"/>
    </source>
</evidence>
<evidence type="ECO:0000259" key="5">
    <source>
        <dbReference type="PROSITE" id="PS50977"/>
    </source>
</evidence>
<keyword evidence="1" id="KW-0805">Transcription regulation</keyword>
<reference evidence="6" key="1">
    <citation type="submission" date="2021-01" db="EMBL/GenBank/DDBJ databases">
        <title>Whole genome shotgun sequence of Virgisporangium ochraceum NBRC 16418.</title>
        <authorList>
            <person name="Komaki H."/>
            <person name="Tamura T."/>
        </authorList>
    </citation>
    <scope>NUCLEOTIDE SEQUENCE</scope>
    <source>
        <strain evidence="6">NBRC 16418</strain>
    </source>
</reference>
<dbReference type="GO" id="GO:0000976">
    <property type="term" value="F:transcription cis-regulatory region binding"/>
    <property type="evidence" value="ECO:0007669"/>
    <property type="project" value="TreeGrafter"/>
</dbReference>
<dbReference type="Proteomes" id="UP000635606">
    <property type="component" value="Unassembled WGS sequence"/>
</dbReference>
<dbReference type="RefSeq" id="WP_239159881.1">
    <property type="nucleotide sequence ID" value="NZ_BOPH01000006.1"/>
</dbReference>
<organism evidence="6 7">
    <name type="scientific">Virgisporangium ochraceum</name>
    <dbReference type="NCBI Taxonomy" id="65505"/>
    <lineage>
        <taxon>Bacteria</taxon>
        <taxon>Bacillati</taxon>
        <taxon>Actinomycetota</taxon>
        <taxon>Actinomycetes</taxon>
        <taxon>Micromonosporales</taxon>
        <taxon>Micromonosporaceae</taxon>
        <taxon>Virgisporangium</taxon>
    </lineage>
</organism>
<dbReference type="PROSITE" id="PS50977">
    <property type="entry name" value="HTH_TETR_2"/>
    <property type="match status" value="1"/>
</dbReference>
<dbReference type="InterPro" id="IPR050109">
    <property type="entry name" value="HTH-type_TetR-like_transc_reg"/>
</dbReference>
<dbReference type="SUPFAM" id="SSF48498">
    <property type="entry name" value="Tetracyclin repressor-like, C-terminal domain"/>
    <property type="match status" value="1"/>
</dbReference>
<dbReference type="SUPFAM" id="SSF46689">
    <property type="entry name" value="Homeodomain-like"/>
    <property type="match status" value="1"/>
</dbReference>
<dbReference type="AlphaFoldDB" id="A0A8J3ZNY4"/>
<dbReference type="InterPro" id="IPR001647">
    <property type="entry name" value="HTH_TetR"/>
</dbReference>
<name>A0A8J3ZNY4_9ACTN</name>
<evidence type="ECO:0000256" key="1">
    <source>
        <dbReference type="ARBA" id="ARBA00023015"/>
    </source>
</evidence>
<dbReference type="GO" id="GO:0003700">
    <property type="term" value="F:DNA-binding transcription factor activity"/>
    <property type="evidence" value="ECO:0007669"/>
    <property type="project" value="TreeGrafter"/>
</dbReference>
<dbReference type="Gene3D" id="1.10.10.60">
    <property type="entry name" value="Homeodomain-like"/>
    <property type="match status" value="1"/>
</dbReference>
<dbReference type="GO" id="GO:0045892">
    <property type="term" value="P:negative regulation of DNA-templated transcription"/>
    <property type="evidence" value="ECO:0007669"/>
    <property type="project" value="InterPro"/>
</dbReference>
<sequence>MATEYTGTGDPIRSMELLWGTADETVRRGPRPKLRMPDVVRTAVALADRDGLAALSMRRLAEELGVTAMSLYTYVPGKGELLDLMTDAVCAETARPEHDGRSWRERLTGIARENWELYRRHPWLLQVATNRPVLGPNLIAKYDYELRAVDGLGLTDVEMDMVVALLGDFVHGSVRAALNQAQAQEHTGMSELEWWEKFQPLLAKVFDAERFPTASRVGAAAGEEFQAASAPQRTFAFGLERLLDGVEALVQTRS</sequence>
<evidence type="ECO:0000256" key="3">
    <source>
        <dbReference type="ARBA" id="ARBA00023163"/>
    </source>
</evidence>
<feature type="domain" description="HTH tetR-type" evidence="5">
    <location>
        <begin position="33"/>
        <end position="93"/>
    </location>
</feature>
<feature type="DNA-binding region" description="H-T-H motif" evidence="4">
    <location>
        <begin position="56"/>
        <end position="75"/>
    </location>
</feature>
<keyword evidence="7" id="KW-1185">Reference proteome</keyword>
<evidence type="ECO:0000313" key="6">
    <source>
        <dbReference type="EMBL" id="GIJ65535.1"/>
    </source>
</evidence>
<dbReference type="InterPro" id="IPR004111">
    <property type="entry name" value="Repressor_TetR_C"/>
</dbReference>
<comment type="caution">
    <text evidence="6">The sequence shown here is derived from an EMBL/GenBank/DDBJ whole genome shotgun (WGS) entry which is preliminary data.</text>
</comment>